<feature type="transmembrane region" description="Helical" evidence="1">
    <location>
        <begin position="105"/>
        <end position="122"/>
    </location>
</feature>
<accession>A0ABQ5Q404</accession>
<feature type="transmembrane region" description="Helical" evidence="1">
    <location>
        <begin position="53"/>
        <end position="74"/>
    </location>
</feature>
<keyword evidence="1" id="KW-0812">Transmembrane</keyword>
<evidence type="ECO:0000313" key="3">
    <source>
        <dbReference type="Proteomes" id="UP001165089"/>
    </source>
</evidence>
<feature type="transmembrane region" description="Helical" evidence="1">
    <location>
        <begin position="128"/>
        <end position="148"/>
    </location>
</feature>
<proteinExistence type="predicted"/>
<gene>
    <name evidence="2" type="ORF">GETHPA_06890</name>
</gene>
<dbReference type="RefSeq" id="WP_285722965.1">
    <property type="nucleotide sequence ID" value="NZ_BSDD01000001.1"/>
</dbReference>
<keyword evidence="1" id="KW-1133">Transmembrane helix</keyword>
<evidence type="ECO:0000256" key="1">
    <source>
        <dbReference type="SAM" id="Phobius"/>
    </source>
</evidence>
<organism evidence="2 3">
    <name type="scientific">Geothrix rubra</name>
    <dbReference type="NCBI Taxonomy" id="2927977"/>
    <lineage>
        <taxon>Bacteria</taxon>
        <taxon>Pseudomonadati</taxon>
        <taxon>Acidobacteriota</taxon>
        <taxon>Holophagae</taxon>
        <taxon>Holophagales</taxon>
        <taxon>Holophagaceae</taxon>
        <taxon>Geothrix</taxon>
    </lineage>
</organism>
<dbReference type="Proteomes" id="UP001165089">
    <property type="component" value="Unassembled WGS sequence"/>
</dbReference>
<keyword evidence="1" id="KW-0472">Membrane</keyword>
<evidence type="ECO:0000313" key="2">
    <source>
        <dbReference type="EMBL" id="GLH69156.1"/>
    </source>
</evidence>
<name>A0ABQ5Q404_9BACT</name>
<evidence type="ECO:0008006" key="4">
    <source>
        <dbReference type="Google" id="ProtNLM"/>
    </source>
</evidence>
<reference evidence="2 3" key="1">
    <citation type="journal article" date="2023" name="Antonie Van Leeuwenhoek">
        <title>Mesoterricola silvestris gen. nov., sp. nov., Mesoterricola sediminis sp. nov., Geothrix oryzae sp. nov., Geothrix edaphica sp. nov., Geothrix rubra sp. nov., and Geothrix limicola sp. nov., six novel members of Acidobacteriota isolated from soils.</title>
        <authorList>
            <person name="Itoh H."/>
            <person name="Sugisawa Y."/>
            <person name="Mise K."/>
            <person name="Xu Z."/>
            <person name="Kuniyasu M."/>
            <person name="Ushijima N."/>
            <person name="Kawano K."/>
            <person name="Kobayashi E."/>
            <person name="Shiratori Y."/>
            <person name="Masuda Y."/>
            <person name="Senoo K."/>
        </authorList>
    </citation>
    <scope>NUCLEOTIDE SEQUENCE [LARGE SCALE GENOMIC DNA]</scope>
    <source>
        <strain evidence="2 3">Red803</strain>
    </source>
</reference>
<sequence>MPATPARPRIRRDLARRLDRLAFRAHAFHRWAHHPLCREYEGEVFRLGRRFRLCRGCTLAATGGLAGLAGGLVVPVLRDPAILALAGLGLFAGLLALGRPRRPKGLTRGLPAALLAFLLVQALRTGGIVPWGAAALAVAAGTAVTLAYRRRGPDRTPCATCPEAPAGGSCRGFREIRTRERAFTRLAGRWLRPADPVR</sequence>
<comment type="caution">
    <text evidence="2">The sequence shown here is derived from an EMBL/GenBank/DDBJ whole genome shotgun (WGS) entry which is preliminary data.</text>
</comment>
<protein>
    <recommendedName>
        <fullName evidence="4">DUF2085 domain-containing protein</fullName>
    </recommendedName>
</protein>
<dbReference type="EMBL" id="BSDD01000001">
    <property type="protein sequence ID" value="GLH69156.1"/>
    <property type="molecule type" value="Genomic_DNA"/>
</dbReference>
<feature type="transmembrane region" description="Helical" evidence="1">
    <location>
        <begin position="80"/>
        <end position="98"/>
    </location>
</feature>
<keyword evidence="3" id="KW-1185">Reference proteome</keyword>